<protein>
    <submittedName>
        <fullName evidence="2">Uncharacterized protein</fullName>
    </submittedName>
</protein>
<dbReference type="RefSeq" id="WP_344902112.1">
    <property type="nucleotide sequence ID" value="NZ_BAAAWD010000016.1"/>
</dbReference>
<feature type="compositionally biased region" description="Basic and acidic residues" evidence="1">
    <location>
        <begin position="21"/>
        <end position="30"/>
    </location>
</feature>
<evidence type="ECO:0000256" key="1">
    <source>
        <dbReference type="SAM" id="MobiDB-lite"/>
    </source>
</evidence>
<evidence type="ECO:0000313" key="3">
    <source>
        <dbReference type="Proteomes" id="UP001499930"/>
    </source>
</evidence>
<proteinExistence type="predicted"/>
<name>A0ABP6KZ87_9ACTN</name>
<organism evidence="2 3">
    <name type="scientific">Streptosporangium longisporum</name>
    <dbReference type="NCBI Taxonomy" id="46187"/>
    <lineage>
        <taxon>Bacteria</taxon>
        <taxon>Bacillati</taxon>
        <taxon>Actinomycetota</taxon>
        <taxon>Actinomycetes</taxon>
        <taxon>Streptosporangiales</taxon>
        <taxon>Streptosporangiaceae</taxon>
        <taxon>Streptosporangium</taxon>
    </lineage>
</organism>
<gene>
    <name evidence="2" type="ORF">GCM10017559_62320</name>
</gene>
<comment type="caution">
    <text evidence="2">The sequence shown here is derived from an EMBL/GenBank/DDBJ whole genome shotgun (WGS) entry which is preliminary data.</text>
</comment>
<reference evidence="3" key="1">
    <citation type="journal article" date="2019" name="Int. J. Syst. Evol. Microbiol.">
        <title>The Global Catalogue of Microorganisms (GCM) 10K type strain sequencing project: providing services to taxonomists for standard genome sequencing and annotation.</title>
        <authorList>
            <consortium name="The Broad Institute Genomics Platform"/>
            <consortium name="The Broad Institute Genome Sequencing Center for Infectious Disease"/>
            <person name="Wu L."/>
            <person name="Ma J."/>
        </authorList>
    </citation>
    <scope>NUCLEOTIDE SEQUENCE [LARGE SCALE GENOMIC DNA]</scope>
    <source>
        <strain evidence="3">JCM 3106</strain>
    </source>
</reference>
<feature type="region of interest" description="Disordered" evidence="1">
    <location>
        <begin position="1"/>
        <end position="30"/>
    </location>
</feature>
<evidence type="ECO:0000313" key="2">
    <source>
        <dbReference type="EMBL" id="GAA3027575.1"/>
    </source>
</evidence>
<dbReference type="Proteomes" id="UP001499930">
    <property type="component" value="Unassembled WGS sequence"/>
</dbReference>
<sequence length="52" mass="5582">MQNCGATARPSTCDICGKAPEAPHDNETRGKHLARMARIGRSGMCPSPQRSE</sequence>
<accession>A0ABP6KZ87</accession>
<dbReference type="EMBL" id="BAAAWD010000016">
    <property type="protein sequence ID" value="GAA3027575.1"/>
    <property type="molecule type" value="Genomic_DNA"/>
</dbReference>
<keyword evidence="3" id="KW-1185">Reference proteome</keyword>